<dbReference type="SUPFAM" id="SSF52540">
    <property type="entry name" value="P-loop containing nucleoside triphosphate hydrolases"/>
    <property type="match status" value="1"/>
</dbReference>
<sequence length="289" mass="32932">MNKPLKIIYIAGVGHSGSTLLDLLISSHSKITSVGEAKVLVSPFEVGASHILLTKRCTCGSPTILDCEFWQSVNNALLEKYKLSLDHLELSSSNHQTFRNHNIAFFDTVSAVSRCEYVVDSSKNPERLKKLLTVKEVTLFPIHIVRNPYGVVYSNVKKGRNWTLHANMYRQNTSTIKRLLRQRNCFHVHYDHLVRTSHHTLSNVMSWLGLTLEEGQCEWTSHEHHNISGNQMRFNTSNRIKLDVDWKHNLTPLQKIAIALLAFPHSNIRAILPQQFLDNITERGSMSAD</sequence>
<protein>
    <submittedName>
        <fullName evidence="1">Sulfotransferase</fullName>
    </submittedName>
</protein>
<proteinExistence type="predicted"/>
<gene>
    <name evidence="1" type="ORF">ACFL27_22045</name>
</gene>
<dbReference type="Gene3D" id="3.40.50.300">
    <property type="entry name" value="P-loop containing nucleotide triphosphate hydrolases"/>
    <property type="match status" value="1"/>
</dbReference>
<reference evidence="1 2" key="1">
    <citation type="submission" date="2024-09" db="EMBL/GenBank/DDBJ databases">
        <title>Laminarin stimulates single cell rates of sulfate reduction while oxygen inhibits transcriptomic activity in coastal marine sediment.</title>
        <authorList>
            <person name="Lindsay M."/>
            <person name="Orcutt B."/>
            <person name="Emerson D."/>
            <person name="Stepanauskas R."/>
            <person name="D'Angelo T."/>
        </authorList>
    </citation>
    <scope>NUCLEOTIDE SEQUENCE [LARGE SCALE GENOMIC DNA]</scope>
    <source>
        <strain evidence="1">SAG AM-311-K15</strain>
    </source>
</reference>
<dbReference type="Pfam" id="PF13469">
    <property type="entry name" value="Sulfotransfer_3"/>
    <property type="match status" value="1"/>
</dbReference>
<comment type="caution">
    <text evidence="1">The sequence shown here is derived from an EMBL/GenBank/DDBJ whole genome shotgun (WGS) entry which is preliminary data.</text>
</comment>
<evidence type="ECO:0000313" key="1">
    <source>
        <dbReference type="EMBL" id="MFC1852890.1"/>
    </source>
</evidence>
<name>A0ABV6Z371_UNCC1</name>
<organism evidence="1 2">
    <name type="scientific">candidate division CSSED10-310 bacterium</name>
    <dbReference type="NCBI Taxonomy" id="2855610"/>
    <lineage>
        <taxon>Bacteria</taxon>
        <taxon>Bacteria division CSSED10-310</taxon>
    </lineage>
</organism>
<dbReference type="Proteomes" id="UP001594351">
    <property type="component" value="Unassembled WGS sequence"/>
</dbReference>
<keyword evidence="2" id="KW-1185">Reference proteome</keyword>
<dbReference type="EMBL" id="JBHPBY010000384">
    <property type="protein sequence ID" value="MFC1852890.1"/>
    <property type="molecule type" value="Genomic_DNA"/>
</dbReference>
<evidence type="ECO:0000313" key="2">
    <source>
        <dbReference type="Proteomes" id="UP001594351"/>
    </source>
</evidence>
<accession>A0ABV6Z371</accession>
<dbReference type="InterPro" id="IPR027417">
    <property type="entry name" value="P-loop_NTPase"/>
</dbReference>